<name>A0ABT2MBG4_9MYCO</name>
<dbReference type="SUPFAM" id="SSF52540">
    <property type="entry name" value="P-loop containing nucleoside triphosphate hydrolases"/>
    <property type="match status" value="1"/>
</dbReference>
<dbReference type="Proteomes" id="UP001206639">
    <property type="component" value="Unassembled WGS sequence"/>
</dbReference>
<proteinExistence type="predicted"/>
<organism evidence="1 2">
    <name type="scientific">Mycobacterium deserti</name>
    <dbReference type="NCBI Taxonomy" id="2978347"/>
    <lineage>
        <taxon>Bacteria</taxon>
        <taxon>Bacillati</taxon>
        <taxon>Actinomycetota</taxon>
        <taxon>Actinomycetes</taxon>
        <taxon>Mycobacteriales</taxon>
        <taxon>Mycobacteriaceae</taxon>
        <taxon>Mycobacterium</taxon>
    </lineage>
</organism>
<comment type="caution">
    <text evidence="1">The sequence shown here is derived from an EMBL/GenBank/DDBJ whole genome shotgun (WGS) entry which is preliminary data.</text>
</comment>
<reference evidence="2" key="1">
    <citation type="submission" date="2023-07" db="EMBL/GenBank/DDBJ databases">
        <authorList>
            <person name="Deng Y."/>
            <person name="Zhang Y.-Q."/>
        </authorList>
    </citation>
    <scope>NUCLEOTIDE SEQUENCE [LARGE SCALE GENOMIC DNA]</scope>
    <source>
        <strain evidence="2">CPCC 205710</strain>
    </source>
</reference>
<gene>
    <name evidence="1" type="ORF">N4S67_10740</name>
</gene>
<dbReference type="InterPro" id="IPR027417">
    <property type="entry name" value="P-loop_NTPase"/>
</dbReference>
<dbReference type="EMBL" id="JAODWD010000002">
    <property type="protein sequence ID" value="MCT7658899.1"/>
    <property type="molecule type" value="Genomic_DNA"/>
</dbReference>
<keyword evidence="2" id="KW-1185">Reference proteome</keyword>
<evidence type="ECO:0000313" key="2">
    <source>
        <dbReference type="Proteomes" id="UP001206639"/>
    </source>
</evidence>
<evidence type="ECO:0000313" key="1">
    <source>
        <dbReference type="EMBL" id="MCT7658899.1"/>
    </source>
</evidence>
<accession>A0ABT2MBG4</accession>
<sequence length="303" mass="31889">MTPILRRVAAPLRVAVRGRDGVGRTTVAAALTASGVELSAGAADIDVVVIAEALKPEDRALIGKDRPTVLMLNKADLTGFGRGGPLASAHRLAAECRALTGVPTVPMVGLLAVAELDDELVAALRTLVGMPADLTSTDAFVECPHPLPREVRRRLLDTLDRFGVAHAVLAVGSGTTSRALTDHLRRLSLVDGAVRHLDAAGAPIRYRRVQTALAQLRTLAAQSADDRLADFLSADATVLAVMSAAVDVVEAAGVHVDRGDDATAHLRRAVHWTRYGRGPVDALHRHCAADISRGSLRLLGRAT</sequence>
<protein>
    <submittedName>
        <fullName evidence="1">Uncharacterized protein</fullName>
    </submittedName>
</protein>
<dbReference type="RefSeq" id="WP_260992923.1">
    <property type="nucleotide sequence ID" value="NZ_JAODWD010000002.1"/>
</dbReference>